<protein>
    <submittedName>
        <fullName evidence="2">Uncharacterized protein</fullName>
    </submittedName>
</protein>
<organism evidence="2 3">
    <name type="scientific">Coniochaeta pulveracea</name>
    <dbReference type="NCBI Taxonomy" id="177199"/>
    <lineage>
        <taxon>Eukaryota</taxon>
        <taxon>Fungi</taxon>
        <taxon>Dikarya</taxon>
        <taxon>Ascomycota</taxon>
        <taxon>Pezizomycotina</taxon>
        <taxon>Sordariomycetes</taxon>
        <taxon>Sordariomycetidae</taxon>
        <taxon>Coniochaetales</taxon>
        <taxon>Coniochaetaceae</taxon>
        <taxon>Coniochaeta</taxon>
    </lineage>
</organism>
<dbReference type="EMBL" id="QVQW01000002">
    <property type="protein sequence ID" value="RKU49176.1"/>
    <property type="molecule type" value="Genomic_DNA"/>
</dbReference>
<name>A0A420YMZ7_9PEZI</name>
<feature type="region of interest" description="Disordered" evidence="1">
    <location>
        <begin position="69"/>
        <end position="90"/>
    </location>
</feature>
<dbReference type="Proteomes" id="UP000275385">
    <property type="component" value="Unassembled WGS sequence"/>
</dbReference>
<feature type="compositionally biased region" description="Basic and acidic residues" evidence="1">
    <location>
        <begin position="69"/>
        <end position="84"/>
    </location>
</feature>
<accession>A0A420YMZ7</accession>
<proteinExistence type="predicted"/>
<gene>
    <name evidence="2" type="ORF">DL546_008742</name>
</gene>
<evidence type="ECO:0000313" key="3">
    <source>
        <dbReference type="Proteomes" id="UP000275385"/>
    </source>
</evidence>
<keyword evidence="3" id="KW-1185">Reference proteome</keyword>
<reference evidence="2 3" key="1">
    <citation type="submission" date="2018-08" db="EMBL/GenBank/DDBJ databases">
        <title>Draft genome of the lignicolous fungus Coniochaeta pulveracea.</title>
        <authorList>
            <person name="Borstlap C.J."/>
            <person name="De Witt R.N."/>
            <person name="Botha A."/>
            <person name="Volschenk H."/>
        </authorList>
    </citation>
    <scope>NUCLEOTIDE SEQUENCE [LARGE SCALE GENOMIC DNA]</scope>
    <source>
        <strain evidence="2 3">CAB683</strain>
    </source>
</reference>
<sequence length="111" mass="12503">MIVKASKGQVMRVEKRSICELMAEEPRYRYPTKDTTCQQTISIPSSGGIGVTPQDQRAITLHPAHLCHQSHDNQTKLSPKEAYKPPETAAQQTAQLFSSYKWTYVLPRSTV</sequence>
<comment type="caution">
    <text evidence="2">The sequence shown here is derived from an EMBL/GenBank/DDBJ whole genome shotgun (WGS) entry which is preliminary data.</text>
</comment>
<evidence type="ECO:0000256" key="1">
    <source>
        <dbReference type="SAM" id="MobiDB-lite"/>
    </source>
</evidence>
<dbReference type="AlphaFoldDB" id="A0A420YMZ7"/>
<evidence type="ECO:0000313" key="2">
    <source>
        <dbReference type="EMBL" id="RKU49176.1"/>
    </source>
</evidence>